<dbReference type="GeneID" id="23858913"/>
<proteinExistence type="predicted"/>
<keyword evidence="2" id="KW-0812">Transmembrane</keyword>
<reference evidence="4" key="1">
    <citation type="journal article" date="2010" name="PLoS Negl. Trop. Dis.">
        <title>The genome sequence of Trypanosoma brucei gambiense, causative agent of chronic human african trypanosomiasis.</title>
        <authorList>
            <person name="Jackson A.P."/>
            <person name="Sanders M."/>
            <person name="Berry A."/>
            <person name="McQuillan J."/>
            <person name="Aslett M.A."/>
            <person name="Quail M.A."/>
            <person name="Chukualim B."/>
            <person name="Capewell P."/>
            <person name="MacLeod A."/>
            <person name="Melville S.E."/>
            <person name="Gibson W."/>
            <person name="Barry J.D."/>
            <person name="Berriman M."/>
            <person name="Hertz-Fowler C."/>
        </authorList>
    </citation>
    <scope>NUCLEOTIDE SEQUENCE [LARGE SCALE GENOMIC DNA]</scope>
    <source>
        <strain evidence="4">MHOM/CI/86/DAL972</strain>
    </source>
</reference>
<evidence type="ECO:0000256" key="2">
    <source>
        <dbReference type="SAM" id="Phobius"/>
    </source>
</evidence>
<keyword evidence="2" id="KW-0472">Membrane</keyword>
<feature type="transmembrane region" description="Helical" evidence="2">
    <location>
        <begin position="122"/>
        <end position="138"/>
    </location>
</feature>
<evidence type="ECO:0000313" key="3">
    <source>
        <dbReference type="EMBL" id="CBH09805.1"/>
    </source>
</evidence>
<feature type="compositionally biased region" description="Basic and acidic residues" evidence="1">
    <location>
        <begin position="36"/>
        <end position="47"/>
    </location>
</feature>
<feature type="transmembrane region" description="Helical" evidence="2">
    <location>
        <begin position="71"/>
        <end position="89"/>
    </location>
</feature>
<evidence type="ECO:0000313" key="4">
    <source>
        <dbReference type="Proteomes" id="UP000002316"/>
    </source>
</evidence>
<protein>
    <submittedName>
        <fullName evidence="3">Uncharacterized protein</fullName>
    </submittedName>
</protein>
<accession>C9ZK41</accession>
<dbReference type="RefSeq" id="XP_011772098.1">
    <property type="nucleotide sequence ID" value="XM_011773796.1"/>
</dbReference>
<sequence length="222" mass="26188">MSTPRLQYPPPTGRKVKQKAEIKTKKKKKKKGKQRQTKEQEKDIKESKNKKKKEINIKPHYPIKTCDRNFSDTYLCVGLSVLICVRVFCRWFKRTIATRQGAKYNTNEYTERGRKIRNQTERYTYIYVYIYLFSYLVINTNNTVNINVLKIPVVSNQVVEATIVPKILEKKKTQKLLKIWHLLPFFSRIKKKMTSFTVTSVTHCSFSISSLASLFLPETFYV</sequence>
<evidence type="ECO:0000256" key="1">
    <source>
        <dbReference type="SAM" id="MobiDB-lite"/>
    </source>
</evidence>
<name>C9ZK41_TRYB9</name>
<gene>
    <name evidence="3" type="ORF">TbgDal_III1440</name>
</gene>
<feature type="compositionally biased region" description="Basic residues" evidence="1">
    <location>
        <begin position="24"/>
        <end position="35"/>
    </location>
</feature>
<dbReference type="EMBL" id="FN554966">
    <property type="protein sequence ID" value="CBH09805.1"/>
    <property type="molecule type" value="Genomic_DNA"/>
</dbReference>
<keyword evidence="2" id="KW-1133">Transmembrane helix</keyword>
<feature type="region of interest" description="Disordered" evidence="1">
    <location>
        <begin position="1"/>
        <end position="51"/>
    </location>
</feature>
<dbReference type="KEGG" id="tbg:TbgDal_III1440"/>
<organism evidence="3 4">
    <name type="scientific">Trypanosoma brucei gambiense (strain MHOM/CI/86/DAL972)</name>
    <dbReference type="NCBI Taxonomy" id="679716"/>
    <lineage>
        <taxon>Eukaryota</taxon>
        <taxon>Discoba</taxon>
        <taxon>Euglenozoa</taxon>
        <taxon>Kinetoplastea</taxon>
        <taxon>Metakinetoplastina</taxon>
        <taxon>Trypanosomatida</taxon>
        <taxon>Trypanosomatidae</taxon>
        <taxon>Trypanosoma</taxon>
    </lineage>
</organism>
<dbReference type="Proteomes" id="UP000002316">
    <property type="component" value="Chromosome 3"/>
</dbReference>
<dbReference type="AlphaFoldDB" id="C9ZK41"/>